<comment type="caution">
    <text evidence="2">The sequence shown here is derived from an EMBL/GenBank/DDBJ whole genome shotgun (WGS) entry which is preliminary data.</text>
</comment>
<accession>A0A3M7Q3P3</accession>
<dbReference type="EMBL" id="REGN01007669">
    <property type="protein sequence ID" value="RNA05578.1"/>
    <property type="molecule type" value="Genomic_DNA"/>
</dbReference>
<evidence type="ECO:0000256" key="1">
    <source>
        <dbReference type="SAM" id="MobiDB-lite"/>
    </source>
</evidence>
<feature type="compositionally biased region" description="Basic and acidic residues" evidence="1">
    <location>
        <begin position="1"/>
        <end position="16"/>
    </location>
</feature>
<reference evidence="2 3" key="1">
    <citation type="journal article" date="2018" name="Sci. Rep.">
        <title>Genomic signatures of local adaptation to the degree of environmental predictability in rotifers.</title>
        <authorList>
            <person name="Franch-Gras L."/>
            <person name="Hahn C."/>
            <person name="Garcia-Roger E.M."/>
            <person name="Carmona M.J."/>
            <person name="Serra M."/>
            <person name="Gomez A."/>
        </authorList>
    </citation>
    <scope>NUCLEOTIDE SEQUENCE [LARGE SCALE GENOMIC DNA]</scope>
    <source>
        <strain evidence="2">HYR1</strain>
    </source>
</reference>
<organism evidence="2 3">
    <name type="scientific">Brachionus plicatilis</name>
    <name type="common">Marine rotifer</name>
    <name type="synonym">Brachionus muelleri</name>
    <dbReference type="NCBI Taxonomy" id="10195"/>
    <lineage>
        <taxon>Eukaryota</taxon>
        <taxon>Metazoa</taxon>
        <taxon>Spiralia</taxon>
        <taxon>Gnathifera</taxon>
        <taxon>Rotifera</taxon>
        <taxon>Eurotatoria</taxon>
        <taxon>Monogononta</taxon>
        <taxon>Pseudotrocha</taxon>
        <taxon>Ploima</taxon>
        <taxon>Brachionidae</taxon>
        <taxon>Brachionus</taxon>
    </lineage>
</organism>
<feature type="compositionally biased region" description="Polar residues" evidence="1">
    <location>
        <begin position="22"/>
        <end position="31"/>
    </location>
</feature>
<evidence type="ECO:0000313" key="3">
    <source>
        <dbReference type="Proteomes" id="UP000276133"/>
    </source>
</evidence>
<sequence>MSNFVEERKSPEDRSLSKRSRQSSTKLSLQKSASAVGSGQSLLSARLTDDQGLLMVNNQGITKPAGGTNSVSRIAKDLLEFETKRRPSTQSLRTQFLNNQTNFASNFGDNYLSKIEASIIQSENPIEIDESEEIEVNGEKGIWANKNEVINWRGELPIHEYKINTDINPEVLIKNSRQQIEYIQELAIRYLRPPTPPAPGEIIINQL</sequence>
<dbReference type="AlphaFoldDB" id="A0A3M7Q3P3"/>
<dbReference type="Proteomes" id="UP000276133">
    <property type="component" value="Unassembled WGS sequence"/>
</dbReference>
<evidence type="ECO:0000313" key="2">
    <source>
        <dbReference type="EMBL" id="RNA05578.1"/>
    </source>
</evidence>
<name>A0A3M7Q3P3_BRAPC</name>
<dbReference type="OrthoDB" id="10190601at2759"/>
<protein>
    <submittedName>
        <fullName evidence="2">Uncharacterized protein</fullName>
    </submittedName>
</protein>
<feature type="non-terminal residue" evidence="2">
    <location>
        <position position="207"/>
    </location>
</feature>
<proteinExistence type="predicted"/>
<gene>
    <name evidence="2" type="ORF">BpHYR1_048824</name>
</gene>
<keyword evidence="3" id="KW-1185">Reference proteome</keyword>
<feature type="region of interest" description="Disordered" evidence="1">
    <location>
        <begin position="1"/>
        <end position="31"/>
    </location>
</feature>